<evidence type="ECO:0000313" key="1">
    <source>
        <dbReference type="EMBL" id="KAI8031419.1"/>
    </source>
</evidence>
<keyword evidence="2" id="KW-1185">Reference proteome</keyword>
<proteinExistence type="predicted"/>
<sequence>MEVALSPSVTTTFNPTLKFSIKLPKSCNLFPVTIKLNSNNNHHSSAIICAFNPHNLFFISSSSSYSSISTVSSSTTTCASSTTSTPFTTSSSTTSAHNRHWMVVMETPPQGLNSKPQIIDYYVKTLQSVLGSEKDAQMCIYDASWDTHFGFCCDIDEETSHELAGLPGVLSVRPDLDFNSAKKDYGSSEVQPGSPLNTLSGSTLLFPVGKSKHWLVQMDKPAIGVVTKAQMVDYYTQLLTKVMGNEKDAQMCIYHISWQSDFGFCCELREECARELAGVPGVLSVQPDENFDSDNKNCGGENLQQSGNSPDSLAANETTNVKTKKLFVTGLSFYTSEKTLRAAFEGFGEIVEAKIIMDKISKRSKGFAFVEYTSEEAAGAALKEVNGKIINGWMITVDVAKTNPPKYSRGRPRPAV</sequence>
<accession>A0ACC0J3K6</accession>
<dbReference type="Proteomes" id="UP001060215">
    <property type="component" value="Chromosome 1"/>
</dbReference>
<protein>
    <submittedName>
        <fullName evidence="1">Uncharacterized protein</fullName>
    </submittedName>
</protein>
<reference evidence="1 2" key="1">
    <citation type="journal article" date="2022" name="Plant J.">
        <title>Chromosome-level genome of Camellia lanceoleosa provides a valuable resource for understanding genome evolution and self-incompatibility.</title>
        <authorList>
            <person name="Gong W."/>
            <person name="Xiao S."/>
            <person name="Wang L."/>
            <person name="Liao Z."/>
            <person name="Chang Y."/>
            <person name="Mo W."/>
            <person name="Hu G."/>
            <person name="Li W."/>
            <person name="Zhao G."/>
            <person name="Zhu H."/>
            <person name="Hu X."/>
            <person name="Ji K."/>
            <person name="Xiang X."/>
            <person name="Song Q."/>
            <person name="Yuan D."/>
            <person name="Jin S."/>
            <person name="Zhang L."/>
        </authorList>
    </citation>
    <scope>NUCLEOTIDE SEQUENCE [LARGE SCALE GENOMIC DNA]</scope>
    <source>
        <strain evidence="1">SQ_2022a</strain>
    </source>
</reference>
<comment type="caution">
    <text evidence="1">The sequence shown here is derived from an EMBL/GenBank/DDBJ whole genome shotgun (WGS) entry which is preliminary data.</text>
</comment>
<name>A0ACC0J3K6_9ERIC</name>
<organism evidence="1 2">
    <name type="scientific">Camellia lanceoleosa</name>
    <dbReference type="NCBI Taxonomy" id="1840588"/>
    <lineage>
        <taxon>Eukaryota</taxon>
        <taxon>Viridiplantae</taxon>
        <taxon>Streptophyta</taxon>
        <taxon>Embryophyta</taxon>
        <taxon>Tracheophyta</taxon>
        <taxon>Spermatophyta</taxon>
        <taxon>Magnoliopsida</taxon>
        <taxon>eudicotyledons</taxon>
        <taxon>Gunneridae</taxon>
        <taxon>Pentapetalae</taxon>
        <taxon>asterids</taxon>
        <taxon>Ericales</taxon>
        <taxon>Theaceae</taxon>
        <taxon>Camellia</taxon>
    </lineage>
</organism>
<dbReference type="EMBL" id="CM045758">
    <property type="protein sequence ID" value="KAI8031419.1"/>
    <property type="molecule type" value="Genomic_DNA"/>
</dbReference>
<evidence type="ECO:0000313" key="2">
    <source>
        <dbReference type="Proteomes" id="UP001060215"/>
    </source>
</evidence>
<gene>
    <name evidence="1" type="ORF">LOK49_LG01G00349</name>
</gene>